<keyword evidence="7 8" id="KW-0472">Membrane</keyword>
<evidence type="ECO:0000256" key="3">
    <source>
        <dbReference type="ARBA" id="ARBA00022676"/>
    </source>
</evidence>
<feature type="transmembrane region" description="Helical" evidence="8">
    <location>
        <begin position="247"/>
        <end position="269"/>
    </location>
</feature>
<feature type="transmembrane region" description="Helical" evidence="8">
    <location>
        <begin position="201"/>
        <end position="221"/>
    </location>
</feature>
<feature type="transmembrane region" description="Helical" evidence="8">
    <location>
        <begin position="281"/>
        <end position="297"/>
    </location>
</feature>
<keyword evidence="3" id="KW-0328">Glycosyltransferase</keyword>
<evidence type="ECO:0000256" key="7">
    <source>
        <dbReference type="ARBA" id="ARBA00023136"/>
    </source>
</evidence>
<dbReference type="RefSeq" id="WP_225697397.1">
    <property type="nucleotide sequence ID" value="NZ_JAIXNE010000001.1"/>
</dbReference>
<evidence type="ECO:0000256" key="4">
    <source>
        <dbReference type="ARBA" id="ARBA00022679"/>
    </source>
</evidence>
<feature type="transmembrane region" description="Helical" evidence="8">
    <location>
        <begin position="160"/>
        <end position="189"/>
    </location>
</feature>
<dbReference type="GO" id="GO:0005886">
    <property type="term" value="C:plasma membrane"/>
    <property type="evidence" value="ECO:0007669"/>
    <property type="project" value="UniProtKB-SubCell"/>
</dbReference>
<feature type="transmembrane region" description="Helical" evidence="8">
    <location>
        <begin position="80"/>
        <end position="100"/>
    </location>
</feature>
<evidence type="ECO:0000256" key="8">
    <source>
        <dbReference type="SAM" id="Phobius"/>
    </source>
</evidence>
<evidence type="ECO:0000256" key="2">
    <source>
        <dbReference type="ARBA" id="ARBA00022475"/>
    </source>
</evidence>
<keyword evidence="5 8" id="KW-0812">Transmembrane</keyword>
<protein>
    <submittedName>
        <fullName evidence="10">Glycosyltransferase family 39 protein</fullName>
    </submittedName>
</protein>
<feature type="transmembrane region" description="Helical" evidence="8">
    <location>
        <begin position="107"/>
        <end position="130"/>
    </location>
</feature>
<dbReference type="Proteomes" id="UP001139409">
    <property type="component" value="Unassembled WGS sequence"/>
</dbReference>
<accession>A0A9X1HQD0</accession>
<keyword evidence="4" id="KW-0808">Transferase</keyword>
<evidence type="ECO:0000256" key="6">
    <source>
        <dbReference type="ARBA" id="ARBA00022989"/>
    </source>
</evidence>
<organism evidence="10 11">
    <name type="scientific">Fulvivirga sedimenti</name>
    <dbReference type="NCBI Taxonomy" id="2879465"/>
    <lineage>
        <taxon>Bacteria</taxon>
        <taxon>Pseudomonadati</taxon>
        <taxon>Bacteroidota</taxon>
        <taxon>Cytophagia</taxon>
        <taxon>Cytophagales</taxon>
        <taxon>Fulvivirgaceae</taxon>
        <taxon>Fulvivirga</taxon>
    </lineage>
</organism>
<dbReference type="EMBL" id="JAIXNE010000001">
    <property type="protein sequence ID" value="MCA6074302.1"/>
    <property type="molecule type" value="Genomic_DNA"/>
</dbReference>
<dbReference type="InterPro" id="IPR050297">
    <property type="entry name" value="LipidA_mod_glycosyltrf_83"/>
</dbReference>
<keyword evidence="2" id="KW-1003">Cell membrane</keyword>
<gene>
    <name evidence="10" type="ORF">LDX50_05450</name>
</gene>
<dbReference type="GO" id="GO:0009103">
    <property type="term" value="P:lipopolysaccharide biosynthetic process"/>
    <property type="evidence" value="ECO:0007669"/>
    <property type="project" value="UniProtKB-ARBA"/>
</dbReference>
<evidence type="ECO:0000256" key="5">
    <source>
        <dbReference type="ARBA" id="ARBA00022692"/>
    </source>
</evidence>
<evidence type="ECO:0000256" key="1">
    <source>
        <dbReference type="ARBA" id="ARBA00004651"/>
    </source>
</evidence>
<dbReference type="Pfam" id="PF13231">
    <property type="entry name" value="PMT_2"/>
    <property type="match status" value="1"/>
</dbReference>
<evidence type="ECO:0000313" key="11">
    <source>
        <dbReference type="Proteomes" id="UP001139409"/>
    </source>
</evidence>
<comment type="caution">
    <text evidence="10">The sequence shown here is derived from an EMBL/GenBank/DDBJ whole genome shotgun (WGS) entry which is preliminary data.</text>
</comment>
<dbReference type="InterPro" id="IPR038731">
    <property type="entry name" value="RgtA/B/C-like"/>
</dbReference>
<name>A0A9X1HQD0_9BACT</name>
<keyword evidence="6 8" id="KW-1133">Transmembrane helix</keyword>
<feature type="transmembrane region" description="Helical" evidence="8">
    <location>
        <begin position="12"/>
        <end position="33"/>
    </location>
</feature>
<evidence type="ECO:0000259" key="9">
    <source>
        <dbReference type="Pfam" id="PF13231"/>
    </source>
</evidence>
<sequence length="521" mass="59481">MERTTTDNSTRLLNLIWIFVGLKLLMHLAAIWLEGYGVFRDELYYFACADHLATGYVDQPPLSIWILSAFTAIFGDHWQVVRIIPAVFGGLTMLVLLKWVRLLGGSLLAIAVAGTAFMFAPINIGFASVFSMNSIDLFFWSVCFYQITKTLRKPENTWHWITLGIFVGLGMMNKISISWFAIGLIVYLITTPQRKLLLSQGPYVAGIIALIIFIPFIIWNISHDMAHIEFAKNASRFKYAGITRADFLQGIILLENPLSLVLLIASFFFFLNRKYSFPDRAAIIIFFTTFLILIIKGQVKSEYLAGAYLAVFATGSVQLAEIQKPIIRKAVIISLLTAYFLFGSLMVPLALPILEEEHFIRYNKWLGIDNRNNEGKEESELPQFYADMHGWEELAKNVSDAWMSLPETERSHAVVWANNYGEAGAIDYYRDKYPLPPVLSRHNNYYLWGQEYIKKSDIKTFIILGGSEETHKKSLRDVTLFTIHTCQYCMPYENDMPVFIGSDPDPSLELLELFSSDRNYN</sequence>
<keyword evidence="11" id="KW-1185">Reference proteome</keyword>
<dbReference type="PANTHER" id="PTHR33908">
    <property type="entry name" value="MANNOSYLTRANSFERASE YKCB-RELATED"/>
    <property type="match status" value="1"/>
</dbReference>
<feature type="domain" description="Glycosyltransferase RgtA/B/C/D-like" evidence="9">
    <location>
        <begin position="58"/>
        <end position="219"/>
    </location>
</feature>
<evidence type="ECO:0000313" key="10">
    <source>
        <dbReference type="EMBL" id="MCA6074302.1"/>
    </source>
</evidence>
<feature type="transmembrane region" description="Helical" evidence="8">
    <location>
        <begin position="332"/>
        <end position="354"/>
    </location>
</feature>
<comment type="subcellular location">
    <subcellularLocation>
        <location evidence="1">Cell membrane</location>
        <topology evidence="1">Multi-pass membrane protein</topology>
    </subcellularLocation>
</comment>
<dbReference type="GO" id="GO:0016763">
    <property type="term" value="F:pentosyltransferase activity"/>
    <property type="evidence" value="ECO:0007669"/>
    <property type="project" value="TreeGrafter"/>
</dbReference>
<feature type="transmembrane region" description="Helical" evidence="8">
    <location>
        <begin position="303"/>
        <end position="320"/>
    </location>
</feature>
<dbReference type="AlphaFoldDB" id="A0A9X1HQD0"/>
<dbReference type="PANTHER" id="PTHR33908:SF11">
    <property type="entry name" value="MEMBRANE PROTEIN"/>
    <property type="match status" value="1"/>
</dbReference>
<reference evidence="10" key="1">
    <citation type="submission" date="2021-09" db="EMBL/GenBank/DDBJ databases">
        <title>Fulvivirga sp. isolated from coastal sediment.</title>
        <authorList>
            <person name="Yu H."/>
        </authorList>
    </citation>
    <scope>NUCLEOTIDE SEQUENCE</scope>
    <source>
        <strain evidence="10">1062</strain>
    </source>
</reference>
<proteinExistence type="predicted"/>